<keyword evidence="2" id="KW-1185">Reference proteome</keyword>
<dbReference type="GeneID" id="54423654"/>
<reference evidence="1 3" key="1">
    <citation type="submission" date="2020-01" db="EMBL/GenBank/DDBJ databases">
        <authorList>
            <consortium name="DOE Joint Genome Institute"/>
            <person name="Haridas S."/>
            <person name="Albert R."/>
            <person name="Binder M."/>
            <person name="Bloem J."/>
            <person name="Labutti K."/>
            <person name="Salamov A."/>
            <person name="Andreopoulos B."/>
            <person name="Baker S.E."/>
            <person name="Barry K."/>
            <person name="Bills G."/>
            <person name="Bluhm B.H."/>
            <person name="Cannon C."/>
            <person name="Castanera R."/>
            <person name="Culley D.E."/>
            <person name="Daum C."/>
            <person name="Ezra D."/>
            <person name="Gonzalez J.B."/>
            <person name="Henrissat B."/>
            <person name="Kuo A."/>
            <person name="Liang C."/>
            <person name="Lipzen A."/>
            <person name="Lutzoni F."/>
            <person name="Magnuson J."/>
            <person name="Mondo S."/>
            <person name="Nolan M."/>
            <person name="Ohm R."/>
            <person name="Pangilinan J."/>
            <person name="Park H.-J."/>
            <person name="Ramirez L."/>
            <person name="Alfaro M."/>
            <person name="Sun H."/>
            <person name="Tritt A."/>
            <person name="Yoshinaga Y."/>
            <person name="Zwiers L.-H."/>
            <person name="Turgeon B.G."/>
            <person name="Goodwin S.B."/>
            <person name="Spatafora J.W."/>
            <person name="Crous P.W."/>
            <person name="Grigoriev I.V."/>
        </authorList>
    </citation>
    <scope>NUCLEOTIDE SEQUENCE</scope>
    <source>
        <strain evidence="1 3">CBS 781.70</strain>
    </source>
</reference>
<name>A0A6G1G0N9_9PEZI</name>
<dbReference type="RefSeq" id="XP_033533121.1">
    <property type="nucleotide sequence ID" value="XM_033683084.1"/>
</dbReference>
<organism evidence="1">
    <name type="scientific">Eremomyces bilateralis CBS 781.70</name>
    <dbReference type="NCBI Taxonomy" id="1392243"/>
    <lineage>
        <taxon>Eukaryota</taxon>
        <taxon>Fungi</taxon>
        <taxon>Dikarya</taxon>
        <taxon>Ascomycota</taxon>
        <taxon>Pezizomycotina</taxon>
        <taxon>Dothideomycetes</taxon>
        <taxon>Dothideomycetes incertae sedis</taxon>
        <taxon>Eremomycetales</taxon>
        <taxon>Eremomycetaceae</taxon>
        <taxon>Eremomyces</taxon>
    </lineage>
</organism>
<dbReference type="Proteomes" id="UP000504638">
    <property type="component" value="Unplaced"/>
</dbReference>
<reference evidence="3" key="2">
    <citation type="submission" date="2020-04" db="EMBL/GenBank/DDBJ databases">
        <authorList>
            <consortium name="NCBI Genome Project"/>
        </authorList>
    </citation>
    <scope>NUCLEOTIDE SEQUENCE</scope>
    <source>
        <strain evidence="3">CBS 781.70</strain>
    </source>
</reference>
<evidence type="ECO:0000313" key="1">
    <source>
        <dbReference type="EMBL" id="KAF1811490.1"/>
    </source>
</evidence>
<dbReference type="OrthoDB" id="167809at2759"/>
<evidence type="ECO:0000313" key="3">
    <source>
        <dbReference type="RefSeq" id="XP_033533121.1"/>
    </source>
</evidence>
<sequence>MASFSSFVTLDEMNNFWGKWELGWKRGDYLRTDVHLNRGMASISLANLPGSYSQKSLFLKNVVPGDSMYKPGADSQLQSRVLPPEPVRQGQAAVAFTKVSQGWVGYIGDVNNEDGSQKVVMEVCRFAADRAGSM</sequence>
<evidence type="ECO:0000313" key="2">
    <source>
        <dbReference type="Proteomes" id="UP000504638"/>
    </source>
</evidence>
<proteinExistence type="predicted"/>
<reference evidence="3" key="3">
    <citation type="submission" date="2025-04" db="UniProtKB">
        <authorList>
            <consortium name="RefSeq"/>
        </authorList>
    </citation>
    <scope>IDENTIFICATION</scope>
    <source>
        <strain evidence="3">CBS 781.70</strain>
    </source>
</reference>
<protein>
    <submittedName>
        <fullName evidence="1 3">Uncharacterized protein</fullName>
    </submittedName>
</protein>
<gene>
    <name evidence="1 3" type="ORF">P152DRAFT_57788</name>
</gene>
<dbReference type="EMBL" id="ML975161">
    <property type="protein sequence ID" value="KAF1811490.1"/>
    <property type="molecule type" value="Genomic_DNA"/>
</dbReference>
<accession>A0A6G1G0N9</accession>
<dbReference type="AlphaFoldDB" id="A0A6G1G0N9"/>